<dbReference type="InterPro" id="IPR007813">
    <property type="entry name" value="PilN"/>
</dbReference>
<evidence type="ECO:0000313" key="2">
    <source>
        <dbReference type="EMBL" id="PJC30155.1"/>
    </source>
</evidence>
<dbReference type="EMBL" id="PFSC01000188">
    <property type="protein sequence ID" value="PJC30155.1"/>
    <property type="molecule type" value="Genomic_DNA"/>
</dbReference>
<comment type="caution">
    <text evidence="2">The sequence shown here is derived from an EMBL/GenBank/DDBJ whole genome shotgun (WGS) entry which is preliminary data.</text>
</comment>
<protein>
    <recommendedName>
        <fullName evidence="4">Fimbrial assembly protein</fullName>
    </recommendedName>
</protein>
<name>A0A2M8EWB1_9BACT</name>
<keyword evidence="1" id="KW-0472">Membrane</keyword>
<gene>
    <name evidence="2" type="ORF">CO051_07160</name>
</gene>
<dbReference type="Proteomes" id="UP000231383">
    <property type="component" value="Unassembled WGS sequence"/>
</dbReference>
<keyword evidence="1" id="KW-1133">Transmembrane helix</keyword>
<dbReference type="AlphaFoldDB" id="A0A2M8EWB1"/>
<accession>A0A2M8EWB1</accession>
<evidence type="ECO:0000313" key="3">
    <source>
        <dbReference type="Proteomes" id="UP000231383"/>
    </source>
</evidence>
<sequence length="174" mass="20274">MKYLINLFPAPEKNTTDKIIYFAFHYLRYILVITQFVAICVFFFRFKVDQDIVDLKEKANQKQSIIVATSDLLSRVQEVDKKMKQVTVLLDEQEAFQSEFTYIYSKLTQDILLSDFQLSSEGIVLKGLSSSITPVKSMYEDLQKEKRFKNIELSNIEKTEEGFVFNMSLSAFTL</sequence>
<keyword evidence="1" id="KW-0812">Transmembrane</keyword>
<feature type="transmembrane region" description="Helical" evidence="1">
    <location>
        <begin position="20"/>
        <end position="44"/>
    </location>
</feature>
<evidence type="ECO:0008006" key="4">
    <source>
        <dbReference type="Google" id="ProtNLM"/>
    </source>
</evidence>
<evidence type="ECO:0000256" key="1">
    <source>
        <dbReference type="SAM" id="Phobius"/>
    </source>
</evidence>
<reference evidence="3" key="1">
    <citation type="submission" date="2017-09" db="EMBL/GenBank/DDBJ databases">
        <title>Depth-based differentiation of microbial function through sediment-hosted aquifers and enrichment of novel symbionts in the deep terrestrial subsurface.</title>
        <authorList>
            <person name="Probst A.J."/>
            <person name="Ladd B."/>
            <person name="Jarett J.K."/>
            <person name="Geller-Mcgrath D.E."/>
            <person name="Sieber C.M.K."/>
            <person name="Emerson J.B."/>
            <person name="Anantharaman K."/>
            <person name="Thomas B.C."/>
            <person name="Malmstrom R."/>
            <person name="Stieglmeier M."/>
            <person name="Klingl A."/>
            <person name="Woyke T."/>
            <person name="Ryan C.M."/>
            <person name="Banfield J.F."/>
        </authorList>
    </citation>
    <scope>NUCLEOTIDE SEQUENCE [LARGE SCALE GENOMIC DNA]</scope>
</reference>
<dbReference type="Pfam" id="PF05137">
    <property type="entry name" value="PilN"/>
    <property type="match status" value="1"/>
</dbReference>
<proteinExistence type="predicted"/>
<organism evidence="2 3">
    <name type="scientific">Candidatus Roizmanbacteria bacterium CG_4_9_14_0_2_um_filter_39_13</name>
    <dbReference type="NCBI Taxonomy" id="1974839"/>
    <lineage>
        <taxon>Bacteria</taxon>
        <taxon>Candidatus Roizmaniibacteriota</taxon>
    </lineage>
</organism>